<comment type="caution">
    <text evidence="2">The sequence shown here is derived from an EMBL/GenBank/DDBJ whole genome shotgun (WGS) entry which is preliminary data.</text>
</comment>
<dbReference type="InterPro" id="IPR014922">
    <property type="entry name" value="YdhG-like"/>
</dbReference>
<dbReference type="SUPFAM" id="SSF159888">
    <property type="entry name" value="YdhG-like"/>
    <property type="match status" value="1"/>
</dbReference>
<gene>
    <name evidence="2" type="ORF">GGR27_000853</name>
</gene>
<dbReference type="Pfam" id="PF08818">
    <property type="entry name" value="DUF1801"/>
    <property type="match status" value="1"/>
</dbReference>
<dbReference type="RefSeq" id="WP_168036126.1">
    <property type="nucleotide sequence ID" value="NZ_JAATJH010000001.1"/>
</dbReference>
<keyword evidence="3" id="KW-1185">Reference proteome</keyword>
<dbReference type="EMBL" id="JAATJH010000001">
    <property type="protein sequence ID" value="NJC25372.1"/>
    <property type="molecule type" value="Genomic_DNA"/>
</dbReference>
<accession>A0ABX0X891</accession>
<evidence type="ECO:0000313" key="3">
    <source>
        <dbReference type="Proteomes" id="UP000770785"/>
    </source>
</evidence>
<sequence>MVLRDVIREAIPNVKEMLGWGIPVFSGRENICYIPEPLKSSSDSGRSVRICFKFAPEIDPAGYLLMGGRKRYGCRTFSAAEAIDLTALTNILANARAREEGL</sequence>
<proteinExistence type="predicted"/>
<name>A0ABX0X891_9BACT</name>
<dbReference type="Proteomes" id="UP000770785">
    <property type="component" value="Unassembled WGS sequence"/>
</dbReference>
<reference evidence="2 3" key="1">
    <citation type="submission" date="2020-03" db="EMBL/GenBank/DDBJ databases">
        <title>Genomic Encyclopedia of Type Strains, Phase IV (KMG-IV): sequencing the most valuable type-strain genomes for metagenomic binning, comparative biology and taxonomic classification.</title>
        <authorList>
            <person name="Goeker M."/>
        </authorList>
    </citation>
    <scope>NUCLEOTIDE SEQUENCE [LARGE SCALE GENOMIC DNA]</scope>
    <source>
        <strain evidence="2 3">DSM 105096</strain>
    </source>
</reference>
<evidence type="ECO:0000259" key="1">
    <source>
        <dbReference type="Pfam" id="PF08818"/>
    </source>
</evidence>
<organism evidence="2 3">
    <name type="scientific">Neolewinella antarctica</name>
    <dbReference type="NCBI Taxonomy" id="442734"/>
    <lineage>
        <taxon>Bacteria</taxon>
        <taxon>Pseudomonadati</taxon>
        <taxon>Bacteroidota</taxon>
        <taxon>Saprospiria</taxon>
        <taxon>Saprospirales</taxon>
        <taxon>Lewinellaceae</taxon>
        <taxon>Neolewinella</taxon>
    </lineage>
</organism>
<evidence type="ECO:0000313" key="2">
    <source>
        <dbReference type="EMBL" id="NJC25372.1"/>
    </source>
</evidence>
<feature type="domain" description="YdhG-like" evidence="1">
    <location>
        <begin position="3"/>
        <end position="95"/>
    </location>
</feature>
<protein>
    <recommendedName>
        <fullName evidence="1">YdhG-like domain-containing protein</fullName>
    </recommendedName>
</protein>